<dbReference type="AlphaFoldDB" id="A0A3E1IRE5"/>
<protein>
    <submittedName>
        <fullName evidence="3">Uncharacterized protein</fullName>
    </submittedName>
</protein>
<keyword evidence="2" id="KW-0812">Transmembrane</keyword>
<keyword evidence="1" id="KW-0175">Coiled coil</keyword>
<gene>
    <name evidence="3" type="ORF">AXE76_05320</name>
</gene>
<evidence type="ECO:0000256" key="1">
    <source>
        <dbReference type="SAM" id="Coils"/>
    </source>
</evidence>
<feature type="transmembrane region" description="Helical" evidence="2">
    <location>
        <begin position="476"/>
        <end position="509"/>
    </location>
</feature>
<name>A0A3E1IRE5_GARVA</name>
<reference evidence="3 4" key="1">
    <citation type="submission" date="2016-02" db="EMBL/GenBank/DDBJ databases">
        <title>Gardnerella vaginalis Subgroups Defined by cpn60 Sequencing and Sialidase Activity in Isolates from Canada, Belgium and Kenya.</title>
        <authorList>
            <person name="Schellenberg J."/>
            <person name="Paramel Jayaprakash T."/>
            <person name="Withana Gamage N."/>
            <person name="Patterson M.H."/>
            <person name="Vaneechoutte M."/>
            <person name="Hill J.E."/>
        </authorList>
    </citation>
    <scope>NUCLEOTIDE SEQUENCE [LARGE SCALE GENOMIC DNA]</scope>
    <source>
        <strain evidence="3 4">N160</strain>
    </source>
</reference>
<dbReference type="Proteomes" id="UP000258888">
    <property type="component" value="Unassembled WGS sequence"/>
</dbReference>
<evidence type="ECO:0000256" key="2">
    <source>
        <dbReference type="SAM" id="Phobius"/>
    </source>
</evidence>
<sequence length="585" mass="66308">MEETVDPRALQKYLDNITSSIYQVDSKVNLVSGEVSRVGKDLNETHSELKKLSEAFYEYVDAAKRAAIAQRAETKLGNLKSELDRQYGHYDKVRRTSIGVLQAFDVANVSDAVVSHVSEELMIQSPRYWLAPALVAIAAWSRNDKEIVEKSVEEAFNRNSAKTSLFFALVLRRMGRNESALRWLRHYLQSCDSKALTREFAVILESAAQGAFGKNGAQMLSAQIKKWNDELRLDDDIVKSQVQEWVHELENNCSMLAPNEYKELRDCCPDFGKLRNMLEAATTLGNTRDKYKAIKDDTTTTLQASADMLDDLLEQLVTEYDDEELPLRREVAYNEAIVETDGDMEKAEKKADQYKRALEETVDAVTLQTRTAISPDLMGVSVQTQKVSVGAGQKDFLTALNEYTKNYRSKVVNSVRIVLNEKHSKLAEQYHFVGYSGETRENENVAFNNLHHAWDETFDEYIKKLQFNNDELIKPIIFSIIGVVILFILHLVPLAFVVAFACVAGIAIWANNKKKKADEAVAEALKSKEEAFEISRLHLAAARAAFVDIQFEYQELNKDEEGLRDLIETWPTAKPSSDESQEEEK</sequence>
<proteinExistence type="predicted"/>
<evidence type="ECO:0000313" key="3">
    <source>
        <dbReference type="EMBL" id="RFD75559.1"/>
    </source>
</evidence>
<evidence type="ECO:0000313" key="4">
    <source>
        <dbReference type="Proteomes" id="UP000258888"/>
    </source>
</evidence>
<comment type="caution">
    <text evidence="3">The sequence shown here is derived from an EMBL/GenBank/DDBJ whole genome shotgun (WGS) entry which is preliminary data.</text>
</comment>
<keyword evidence="4" id="KW-1185">Reference proteome</keyword>
<organism evidence="3 4">
    <name type="scientific">Gardnerella vaginalis</name>
    <dbReference type="NCBI Taxonomy" id="2702"/>
    <lineage>
        <taxon>Bacteria</taxon>
        <taxon>Bacillati</taxon>
        <taxon>Actinomycetota</taxon>
        <taxon>Actinomycetes</taxon>
        <taxon>Bifidobacteriales</taxon>
        <taxon>Bifidobacteriaceae</taxon>
        <taxon>Gardnerella</taxon>
    </lineage>
</organism>
<feature type="coiled-coil region" evidence="1">
    <location>
        <begin position="337"/>
        <end position="364"/>
    </location>
</feature>
<keyword evidence="2" id="KW-0472">Membrane</keyword>
<accession>A0A3E1IRE5</accession>
<dbReference type="RefSeq" id="WP_116794502.1">
    <property type="nucleotide sequence ID" value="NZ_CP160093.1"/>
</dbReference>
<dbReference type="EMBL" id="LSLH01000001">
    <property type="protein sequence ID" value="RFD75559.1"/>
    <property type="molecule type" value="Genomic_DNA"/>
</dbReference>
<keyword evidence="2" id="KW-1133">Transmembrane helix</keyword>